<keyword evidence="3" id="KW-0378">Hydrolase</keyword>
<dbReference type="KEGG" id="part:PARC_a2388"/>
<dbReference type="Gene3D" id="3.20.20.140">
    <property type="entry name" value="Metal-dependent hydrolases"/>
    <property type="match status" value="1"/>
</dbReference>
<evidence type="ECO:0000313" key="6">
    <source>
        <dbReference type="Proteomes" id="UP000016505"/>
    </source>
</evidence>
<dbReference type="InterPro" id="IPR016667">
    <property type="entry name" value="Caps_polysacc_synth_CpsB/CapC"/>
</dbReference>
<dbReference type="EMBL" id="CP011025">
    <property type="protein sequence ID" value="ATC86885.1"/>
    <property type="molecule type" value="Genomic_DNA"/>
</dbReference>
<gene>
    <name evidence="5" type="ORF">PARC_a2388</name>
</gene>
<dbReference type="PANTHER" id="PTHR39181:SF1">
    <property type="entry name" value="TYROSINE-PROTEIN PHOSPHATASE YWQE"/>
    <property type="match status" value="1"/>
</dbReference>
<dbReference type="SUPFAM" id="SSF89550">
    <property type="entry name" value="PHP domain-like"/>
    <property type="match status" value="1"/>
</dbReference>
<reference evidence="5 6" key="1">
    <citation type="journal article" date="2012" name="J. Bacteriol.">
        <title>Genome sequences of type strains of seven species of the marine bacterium Pseudoalteromonas.</title>
        <authorList>
            <person name="Xie B.B."/>
            <person name="Shu Y.L."/>
            <person name="Qin Q.L."/>
            <person name="Rong J.C."/>
            <person name="Zhang X.Y."/>
            <person name="Chen X.L."/>
            <person name="Shi M."/>
            <person name="He H.L."/>
            <person name="Zhou B.C."/>
            <person name="Zhang Y.Z."/>
        </authorList>
    </citation>
    <scope>NUCLEOTIDE SEQUENCE [LARGE SCALE GENOMIC DNA]</scope>
    <source>
        <strain evidence="5 6">A 37-1-2</strain>
    </source>
</reference>
<dbReference type="OrthoDB" id="9788539at2"/>
<dbReference type="InterPro" id="IPR016195">
    <property type="entry name" value="Pol/histidinol_Pase-like"/>
</dbReference>
<evidence type="ECO:0000256" key="2">
    <source>
        <dbReference type="ARBA" id="ARBA00013064"/>
    </source>
</evidence>
<evidence type="ECO:0000256" key="1">
    <source>
        <dbReference type="ARBA" id="ARBA00005750"/>
    </source>
</evidence>
<comment type="similarity">
    <text evidence="1">Belongs to the metallo-dependent hydrolases superfamily. CpsB/CapC family.</text>
</comment>
<dbReference type="Proteomes" id="UP000016505">
    <property type="component" value="Chromosome I"/>
</dbReference>
<name>A0A290S5D6_9GAMM</name>
<dbReference type="PANTHER" id="PTHR39181">
    <property type="entry name" value="TYROSINE-PROTEIN PHOSPHATASE YWQE"/>
    <property type="match status" value="1"/>
</dbReference>
<dbReference type="PIRSF" id="PIRSF016557">
    <property type="entry name" value="Caps_synth_CpsB"/>
    <property type="match status" value="1"/>
</dbReference>
<dbReference type="RefSeq" id="WP_010554204.1">
    <property type="nucleotide sequence ID" value="NZ_CP011025.1"/>
</dbReference>
<dbReference type="GO" id="GO:0030145">
    <property type="term" value="F:manganese ion binding"/>
    <property type="evidence" value="ECO:0007669"/>
    <property type="project" value="InterPro"/>
</dbReference>
<sequence length="242" mass="26863">MIDIHSHILPGIDDGAKDLSDSLALLNIAQNDGITHMVATPHIHIGRFNNSASQLYSELANLKAQALVNNIGIKLAVAAEVRLDVELMSLVLSNKLPFIGTLNSVNYLLLELPHSHVPQGYDKFINWLAKQNIKVIIPHPERNRDIQANPFYIERLKQLGCEFQLTASSIEGAWGETAKNISIDMIKKGLVTYIASDAHSVKRRPPILSKAKQIVSELIGQNDANDLFFTNPKRLTESLFND</sequence>
<proteinExistence type="inferred from homology"/>
<comment type="catalytic activity">
    <reaction evidence="4">
        <text>O-phospho-L-tyrosyl-[protein] + H2O = L-tyrosyl-[protein] + phosphate</text>
        <dbReference type="Rhea" id="RHEA:10684"/>
        <dbReference type="Rhea" id="RHEA-COMP:10136"/>
        <dbReference type="Rhea" id="RHEA-COMP:20101"/>
        <dbReference type="ChEBI" id="CHEBI:15377"/>
        <dbReference type="ChEBI" id="CHEBI:43474"/>
        <dbReference type="ChEBI" id="CHEBI:46858"/>
        <dbReference type="ChEBI" id="CHEBI:61978"/>
        <dbReference type="EC" id="3.1.3.48"/>
    </reaction>
</comment>
<protein>
    <recommendedName>
        <fullName evidence="2">protein-tyrosine-phosphatase</fullName>
        <ecNumber evidence="2">3.1.3.48</ecNumber>
    </recommendedName>
</protein>
<dbReference type="AlphaFoldDB" id="A0A290S5D6"/>
<dbReference type="EC" id="3.1.3.48" evidence="2"/>
<evidence type="ECO:0000313" key="5">
    <source>
        <dbReference type="EMBL" id="ATC86885.1"/>
    </source>
</evidence>
<accession>A0A290S5D6</accession>
<dbReference type="Pfam" id="PF19567">
    <property type="entry name" value="CpsB_CapC"/>
    <property type="match status" value="1"/>
</dbReference>
<dbReference type="GO" id="GO:0004725">
    <property type="term" value="F:protein tyrosine phosphatase activity"/>
    <property type="evidence" value="ECO:0007669"/>
    <property type="project" value="UniProtKB-EC"/>
</dbReference>
<organism evidence="5 6">
    <name type="scientific">Pseudoalteromonas arctica A 37-1-2</name>
    <dbReference type="NCBI Taxonomy" id="1117313"/>
    <lineage>
        <taxon>Bacteria</taxon>
        <taxon>Pseudomonadati</taxon>
        <taxon>Pseudomonadota</taxon>
        <taxon>Gammaproteobacteria</taxon>
        <taxon>Alteromonadales</taxon>
        <taxon>Pseudoalteromonadaceae</taxon>
        <taxon>Pseudoalteromonas</taxon>
    </lineage>
</organism>
<evidence type="ECO:0000256" key="3">
    <source>
        <dbReference type="ARBA" id="ARBA00022801"/>
    </source>
</evidence>
<evidence type="ECO:0000256" key="4">
    <source>
        <dbReference type="ARBA" id="ARBA00051722"/>
    </source>
</evidence>